<dbReference type="OrthoDB" id="677051at2"/>
<sequence>MIVALQSMAELERALRGPAPVLIFKHSTACPISAAAYQAFQRFVAAHPAGARYYLVKVIEQRALSGEIARRLGVPHASPQALLWHRGGVRWHASHWAITEQSLAAALAGLRVGGREPAAAPGARAAGTPTAGATSPARPAARWGGRPAAHLEALGGGRAPADATGRPEAGRGAPGGPGNWGASGAGS</sequence>
<evidence type="ECO:0000256" key="1">
    <source>
        <dbReference type="SAM" id="MobiDB-lite"/>
    </source>
</evidence>
<organism evidence="2 3">
    <name type="scientific">Thermaerobacter subterraneus DSM 13965</name>
    <dbReference type="NCBI Taxonomy" id="867903"/>
    <lineage>
        <taxon>Bacteria</taxon>
        <taxon>Bacillati</taxon>
        <taxon>Bacillota</taxon>
        <taxon>Clostridia</taxon>
        <taxon>Eubacteriales</taxon>
        <taxon>Clostridiales Family XVII. Incertae Sedis</taxon>
        <taxon>Thermaerobacter</taxon>
    </lineage>
</organism>
<evidence type="ECO:0000313" key="2">
    <source>
        <dbReference type="EMBL" id="EKP94077.1"/>
    </source>
</evidence>
<dbReference type="AlphaFoldDB" id="K6PMH9"/>
<dbReference type="HOGENOM" id="CLU_1447019_0_0_9"/>
<dbReference type="RefSeq" id="WP_006904079.1">
    <property type="nucleotide sequence ID" value="NZ_JH976535.1"/>
</dbReference>
<dbReference type="EMBL" id="AENY02000003">
    <property type="protein sequence ID" value="EKP94077.1"/>
    <property type="molecule type" value="Genomic_DNA"/>
</dbReference>
<dbReference type="Gene3D" id="3.40.30.10">
    <property type="entry name" value="Glutaredoxin"/>
    <property type="match status" value="1"/>
</dbReference>
<feature type="compositionally biased region" description="Low complexity" evidence="1">
    <location>
        <begin position="117"/>
        <end position="148"/>
    </location>
</feature>
<dbReference type="Proteomes" id="UP000005710">
    <property type="component" value="Unassembled WGS sequence"/>
</dbReference>
<feature type="compositionally biased region" description="Gly residues" evidence="1">
    <location>
        <begin position="172"/>
        <end position="187"/>
    </location>
</feature>
<evidence type="ECO:0000313" key="3">
    <source>
        <dbReference type="Proteomes" id="UP000005710"/>
    </source>
</evidence>
<reference evidence="2" key="2">
    <citation type="submission" date="2012-10" db="EMBL/GenBank/DDBJ databases">
        <title>Improved high-quality draft of Thermaerobacter subterraneus C21, DSM 13965.</title>
        <authorList>
            <consortium name="DOE Joint Genome Institute"/>
            <person name="Eisen J."/>
            <person name="Huntemann M."/>
            <person name="Wei C.-L."/>
            <person name="Han J."/>
            <person name="Detter J.C."/>
            <person name="Han C."/>
            <person name="Tapia R."/>
            <person name="Chen A."/>
            <person name="Kyrpides N."/>
            <person name="Mavromatis K."/>
            <person name="Markowitz V."/>
            <person name="Szeto E."/>
            <person name="Ivanova N."/>
            <person name="Mikhailova N."/>
            <person name="Ovchinnikova G."/>
            <person name="Pagani I."/>
            <person name="Pati A."/>
            <person name="Goodwin L."/>
            <person name="Nordberg H.P."/>
            <person name="Cantor M.N."/>
            <person name="Hua S.X."/>
            <person name="Woyke T."/>
            <person name="Eisen J."/>
            <person name="Klenk H.-P."/>
        </authorList>
    </citation>
    <scope>NUCLEOTIDE SEQUENCE [LARGE SCALE GENOMIC DNA]</scope>
    <source>
        <strain evidence="2">DSM 13965</strain>
    </source>
</reference>
<feature type="region of interest" description="Disordered" evidence="1">
    <location>
        <begin position="117"/>
        <end position="187"/>
    </location>
</feature>
<keyword evidence="3" id="KW-1185">Reference proteome</keyword>
<dbReference type="SUPFAM" id="SSF52833">
    <property type="entry name" value="Thioredoxin-like"/>
    <property type="match status" value="1"/>
</dbReference>
<accession>K6PMH9</accession>
<proteinExistence type="predicted"/>
<dbReference type="eggNOG" id="COG3118">
    <property type="taxonomic scope" value="Bacteria"/>
</dbReference>
<gene>
    <name evidence="2" type="ORF">ThesuDRAFT_01802</name>
</gene>
<dbReference type="NCBIfam" id="TIGR04019">
    <property type="entry name" value="B_thiol_YtxJ"/>
    <property type="match status" value="1"/>
</dbReference>
<dbReference type="STRING" id="867903.ThesuDRAFT_01802"/>
<protein>
    <submittedName>
        <fullName evidence="2">Bacillithiol system protein YtxJ</fullName>
    </submittedName>
</protein>
<dbReference type="Pfam" id="PF11009">
    <property type="entry name" value="BrxC"/>
    <property type="match status" value="1"/>
</dbReference>
<name>K6PMH9_9FIRM</name>
<dbReference type="InterPro" id="IPR036249">
    <property type="entry name" value="Thioredoxin-like_sf"/>
</dbReference>
<dbReference type="InterPro" id="IPR022551">
    <property type="entry name" value="BrxC"/>
</dbReference>
<reference evidence="2" key="1">
    <citation type="submission" date="2010-10" db="EMBL/GenBank/DDBJ databases">
        <authorList>
            <consortium name="US DOE Joint Genome Institute (JGI-PGF)"/>
            <person name="Lucas S."/>
            <person name="Copeland A."/>
            <person name="Lapidus A."/>
            <person name="Bruce D."/>
            <person name="Goodwin L."/>
            <person name="Pitluck S."/>
            <person name="Kyrpides N."/>
            <person name="Mavromatis K."/>
            <person name="Detter J.C."/>
            <person name="Han C."/>
            <person name="Land M."/>
            <person name="Hauser L."/>
            <person name="Markowitz V."/>
            <person name="Cheng J.-F."/>
            <person name="Hugenholtz P."/>
            <person name="Woyke T."/>
            <person name="Wu D."/>
            <person name="Pukall R."/>
            <person name="Wahrenburg C."/>
            <person name="Brambilla E."/>
            <person name="Klenk H.-P."/>
            <person name="Eisen J.A."/>
        </authorList>
    </citation>
    <scope>NUCLEOTIDE SEQUENCE [LARGE SCALE GENOMIC DNA]</scope>
    <source>
        <strain evidence="2">DSM 13965</strain>
    </source>
</reference>
<comment type="caution">
    <text evidence="2">The sequence shown here is derived from an EMBL/GenBank/DDBJ whole genome shotgun (WGS) entry which is preliminary data.</text>
</comment>